<dbReference type="AlphaFoldDB" id="A0A191ZK26"/>
<dbReference type="KEGG" id="haz:A9404_00980"/>
<feature type="coiled-coil region" evidence="1">
    <location>
        <begin position="265"/>
        <end position="299"/>
    </location>
</feature>
<dbReference type="STRING" id="1860122.A9404_00980"/>
<dbReference type="PANTHER" id="PTHR41259:SF1">
    <property type="entry name" value="DOUBLE-STRAND BREAK REPAIR RAD50 ATPASE, PUTATIVE-RELATED"/>
    <property type="match status" value="1"/>
</dbReference>
<feature type="coiled-coil region" evidence="1">
    <location>
        <begin position="702"/>
        <end position="750"/>
    </location>
</feature>
<dbReference type="SUPFAM" id="SSF52540">
    <property type="entry name" value="P-loop containing nucleoside triphosphate hydrolases"/>
    <property type="match status" value="1"/>
</dbReference>
<dbReference type="InterPro" id="IPR027417">
    <property type="entry name" value="P-loop_NTPase"/>
</dbReference>
<dbReference type="Pfam" id="PF13476">
    <property type="entry name" value="AAA_23"/>
    <property type="match status" value="1"/>
</dbReference>
<feature type="domain" description="Rad50/SbcC-type AAA" evidence="2">
    <location>
        <begin position="5"/>
        <end position="60"/>
    </location>
</feature>
<dbReference type="GO" id="GO:0006302">
    <property type="term" value="P:double-strand break repair"/>
    <property type="evidence" value="ECO:0007669"/>
    <property type="project" value="InterPro"/>
</dbReference>
<dbReference type="GO" id="GO:0016887">
    <property type="term" value="F:ATP hydrolysis activity"/>
    <property type="evidence" value="ECO:0007669"/>
    <property type="project" value="InterPro"/>
</dbReference>
<dbReference type="InterPro" id="IPR038729">
    <property type="entry name" value="Rad50/SbcC_AAA"/>
</dbReference>
<keyword evidence="1" id="KW-0175">Coiled coil</keyword>
<evidence type="ECO:0000259" key="2">
    <source>
        <dbReference type="Pfam" id="PF13476"/>
    </source>
</evidence>
<evidence type="ECO:0000313" key="3">
    <source>
        <dbReference type="EMBL" id="ANJ68197.1"/>
    </source>
</evidence>
<organism evidence="3 4">
    <name type="scientific">Halothiobacillus diazotrophicus</name>
    <dbReference type="NCBI Taxonomy" id="1860122"/>
    <lineage>
        <taxon>Bacteria</taxon>
        <taxon>Pseudomonadati</taxon>
        <taxon>Pseudomonadota</taxon>
        <taxon>Gammaproteobacteria</taxon>
        <taxon>Chromatiales</taxon>
        <taxon>Halothiobacillaceae</taxon>
        <taxon>Halothiobacillus</taxon>
    </lineage>
</organism>
<dbReference type="PANTHER" id="PTHR41259">
    <property type="entry name" value="DOUBLE-STRAND BREAK REPAIR RAD50 ATPASE, PUTATIVE-RELATED"/>
    <property type="match status" value="1"/>
</dbReference>
<name>A0A191ZK26_9GAMM</name>
<reference evidence="3 4" key="1">
    <citation type="submission" date="2016-06" db="EMBL/GenBank/DDBJ databases">
        <title>Insight into the functional genes involving in sulfur oxidation in Pearl River water.</title>
        <authorList>
            <person name="Luo J."/>
            <person name="Tan X."/>
            <person name="Lin W."/>
        </authorList>
    </citation>
    <scope>NUCLEOTIDE SEQUENCE [LARGE SCALE GENOMIC DNA]</scope>
    <source>
        <strain evidence="3 4">LS2</strain>
    </source>
</reference>
<proteinExistence type="predicted"/>
<feature type="coiled-coil region" evidence="1">
    <location>
        <begin position="208"/>
        <end position="235"/>
    </location>
</feature>
<dbReference type="EMBL" id="CP016027">
    <property type="protein sequence ID" value="ANJ68197.1"/>
    <property type="molecule type" value="Genomic_DNA"/>
</dbReference>
<dbReference type="Proteomes" id="UP000078596">
    <property type="component" value="Chromosome"/>
</dbReference>
<gene>
    <name evidence="3" type="ORF">A9404_00980</name>
</gene>
<evidence type="ECO:0000256" key="1">
    <source>
        <dbReference type="SAM" id="Coils"/>
    </source>
</evidence>
<dbReference type="Gene3D" id="3.40.50.300">
    <property type="entry name" value="P-loop containing nucleotide triphosphate hydrolases"/>
    <property type="match status" value="2"/>
</dbReference>
<sequence>MKLTRLRIEQIRQFRQSLTIDSFSSGLNIFAGPNESGKSTIVRAIRAAFFERYKTQKVTDLLPWGDSSAAPRIELDFEIGGAHFQLRKVFLKSPRCDLDRAGHHFAGEEAEQYLGQLLGFEFAAKGESRAQHWGIPGLLWIEQGSGQEIHQAVAFATDHLRAALQEELGSVASSEGDAVLDTVRDWRAALRTATGKPRGELADSQAACAELGDRLRDLDARIETYRQQVDQLGALQADQNRDDQDKPWDAFDRARVAAETKRAELAERERGLRADRQRLAELETQRTLVQEQLTAVDRRQQALTRRAADEKQAVAERQAAVVDADRLVAQQAELIAIVRTARLGYERCRQQADREAVMQQMATTENELARYSAQLAEADRLYQAQSDLRVEAQSLAVAPSDLDALRRCQQSLRENAIRQEAGATRLAFDLDSGVALTVDGRTLTGKGEQLLVRPVSLVLPKLGRIRIEPGGSDLSQLAEAATGLTAETQRLLQRIGVDSLAEAEQRFVALRRVRQSLQEVERELAQLAPEGRDALAIARSEAQSRLAGLKATLARLSEPPQDEMSAMPGTLAEAQHALDQALSGQAALQAQVQEAISRRAVAEARWEVAQREHAELQGLVADPAEQQRIQTHRQRLVDIQAEIAVLGERVATQQAALDQARPDILDQDIARYRQSAQQARQTFDERRIRIAQLQSALQVAGAQGLEEERAGVQLEHEAAERRFRELERRAQALDLLVRLLEEKRAELTRRLQAPLQRHLDHYLPLLFPGGALAIEEDLSPGDLARPNGASAEHLSYDALSFGAREQLGLVSRLAYADLLKAAGRPTLIILDDALVHSDPSRLVQMKRIIFDAATRHQILLFTCHPADWTDMGVSIRQIEQLRAPG</sequence>
<evidence type="ECO:0000313" key="4">
    <source>
        <dbReference type="Proteomes" id="UP000078596"/>
    </source>
</evidence>
<feature type="coiled-coil region" evidence="1">
    <location>
        <begin position="354"/>
        <end position="381"/>
    </location>
</feature>
<keyword evidence="4" id="KW-1185">Reference proteome</keyword>
<accession>A0A191ZK26</accession>
<protein>
    <recommendedName>
        <fullName evidence="2">Rad50/SbcC-type AAA domain-containing protein</fullName>
    </recommendedName>
</protein>